<evidence type="ECO:0000313" key="3">
    <source>
        <dbReference type="Proteomes" id="UP000189703"/>
    </source>
</evidence>
<keyword evidence="1" id="KW-0175">Coiled coil</keyword>
<dbReference type="AlphaFoldDB" id="A0A1U8BA73"/>
<evidence type="ECO:0000313" key="4">
    <source>
        <dbReference type="RefSeq" id="XP_010272992.1"/>
    </source>
</evidence>
<dbReference type="GO" id="GO:0007131">
    <property type="term" value="P:reciprocal meiotic recombination"/>
    <property type="evidence" value="ECO:0000318"/>
    <property type="project" value="GO_Central"/>
</dbReference>
<dbReference type="PANTHER" id="PTHR35164:SF9">
    <property type="entry name" value="EXPRESSED PROTEIN"/>
    <property type="match status" value="1"/>
</dbReference>
<proteinExistence type="predicted"/>
<gene>
    <name evidence="4" type="primary">LOC104608645</name>
</gene>
<evidence type="ECO:0000256" key="2">
    <source>
        <dbReference type="SAM" id="MobiDB-lite"/>
    </source>
</evidence>
<dbReference type="STRING" id="4432.A0A1U8BA73"/>
<dbReference type="InterPro" id="IPR006569">
    <property type="entry name" value="CID_dom"/>
</dbReference>
<dbReference type="OMA" id="FERSTQP"/>
<feature type="coiled-coil region" evidence="1">
    <location>
        <begin position="141"/>
        <end position="309"/>
    </location>
</feature>
<name>A0A1U8BA73_NELNU</name>
<feature type="region of interest" description="Disordered" evidence="2">
    <location>
        <begin position="1"/>
        <end position="25"/>
    </location>
</feature>
<dbReference type="GeneID" id="104608645"/>
<reference evidence="4" key="1">
    <citation type="submission" date="2025-08" db="UniProtKB">
        <authorList>
            <consortium name="RefSeq"/>
        </authorList>
    </citation>
    <scope>IDENTIFICATION</scope>
</reference>
<dbReference type="eggNOG" id="ENOG502QSRG">
    <property type="taxonomic scope" value="Eukaryota"/>
</dbReference>
<keyword evidence="3" id="KW-1185">Reference proteome</keyword>
<protein>
    <submittedName>
        <fullName evidence="4">WEB family protein At1g65010, chloroplastic</fullName>
    </submittedName>
</protein>
<dbReference type="Proteomes" id="UP000189703">
    <property type="component" value="Unplaced"/>
</dbReference>
<dbReference type="PANTHER" id="PTHR35164">
    <property type="entry name" value="EXPRESSED PROTEIN"/>
    <property type="match status" value="1"/>
</dbReference>
<dbReference type="RefSeq" id="XP_010272992.1">
    <property type="nucleotide sequence ID" value="XM_010274690.2"/>
</dbReference>
<evidence type="ECO:0000256" key="1">
    <source>
        <dbReference type="SAM" id="Coils"/>
    </source>
</evidence>
<dbReference type="PROSITE" id="PS51391">
    <property type="entry name" value="CID"/>
    <property type="match status" value="1"/>
</dbReference>
<sequence length="443" mass="50333">MQHQLGPLEEELKKTREKLKAAEEEKDQALDELVEMKKVSKEANMRLSEALTAQKRAYSMGESIETLKSELQVAKDCLLRAREGEELASSKARSLDKEMNLLRTELKLATEAEEKSKTAMDDLALALKEVSAEAKEVTGKLSSTQLELDNARGEAEQLKQLMKSTKEKYERLLDEAKKEIDQVRDKVERLKLEAEESSLTWSEKEIEFVNCIRRAEEECNTAKQENGRLAASLRVAEDMVKMSKQENGNLRDILKQALNESSVAKEAAEIARAENSQLKDSIVDKDEALQSLVRENERLRKNEATTAENVKDLKMTFLSTKPIDDLKADDKEMDGVIKKQNSIVEEHKNGNKKLAKVLSLHLEDPRISNGFRKVNVDTERTTSVVFIDDGEMTNSDDFDHIDQTQVDSMDSHRNSQRKKKALMRKFGDLLKKTSYRTQKGAIN</sequence>
<dbReference type="KEGG" id="nnu:104608645"/>
<accession>A0A1U8BA73</accession>
<feature type="compositionally biased region" description="Basic and acidic residues" evidence="2">
    <location>
        <begin position="10"/>
        <end position="25"/>
    </location>
</feature>
<dbReference type="OrthoDB" id="774313at2759"/>
<organism evidence="3 4">
    <name type="scientific">Nelumbo nucifera</name>
    <name type="common">Sacred lotus</name>
    <dbReference type="NCBI Taxonomy" id="4432"/>
    <lineage>
        <taxon>Eukaryota</taxon>
        <taxon>Viridiplantae</taxon>
        <taxon>Streptophyta</taxon>
        <taxon>Embryophyta</taxon>
        <taxon>Tracheophyta</taxon>
        <taxon>Spermatophyta</taxon>
        <taxon>Magnoliopsida</taxon>
        <taxon>Proteales</taxon>
        <taxon>Nelumbonaceae</taxon>
        <taxon>Nelumbo</taxon>
    </lineage>
</organism>